<keyword evidence="3" id="KW-1185">Reference proteome</keyword>
<dbReference type="Proteomes" id="UP000268093">
    <property type="component" value="Unassembled WGS sequence"/>
</dbReference>
<dbReference type="AlphaFoldDB" id="A0A432ZYC4"/>
<protein>
    <submittedName>
        <fullName evidence="2">Uncharacterized protein</fullName>
    </submittedName>
</protein>
<accession>A0A432ZYC4</accession>
<dbReference type="EMBL" id="RBNI01029255">
    <property type="protein sequence ID" value="RUO95492.1"/>
    <property type="molecule type" value="Genomic_DNA"/>
</dbReference>
<proteinExistence type="predicted"/>
<evidence type="ECO:0000313" key="2">
    <source>
        <dbReference type="EMBL" id="RUO95492.1"/>
    </source>
</evidence>
<gene>
    <name evidence="2" type="ORF">BC936DRAFT_143910</name>
</gene>
<evidence type="ECO:0000256" key="1">
    <source>
        <dbReference type="SAM" id="Phobius"/>
    </source>
</evidence>
<keyword evidence="1" id="KW-0472">Membrane</keyword>
<feature type="transmembrane region" description="Helical" evidence="1">
    <location>
        <begin position="29"/>
        <end position="49"/>
    </location>
</feature>
<keyword evidence="1" id="KW-1133">Transmembrane helix</keyword>
<evidence type="ECO:0000313" key="3">
    <source>
        <dbReference type="Proteomes" id="UP000268093"/>
    </source>
</evidence>
<dbReference type="OrthoDB" id="8062037at2759"/>
<sequence>MVQFDNTTTRQFVRVTMNPSQSAAGAWEFTLIVVVVLLAISFVTSGRFWKENAQGGWRG</sequence>
<name>A0A432ZYC4_9FUNG</name>
<keyword evidence="1" id="KW-0812">Transmembrane</keyword>
<organism evidence="2 3">
    <name type="scientific">Jimgerdemannia flammicorona</name>
    <dbReference type="NCBI Taxonomy" id="994334"/>
    <lineage>
        <taxon>Eukaryota</taxon>
        <taxon>Fungi</taxon>
        <taxon>Fungi incertae sedis</taxon>
        <taxon>Mucoromycota</taxon>
        <taxon>Mucoromycotina</taxon>
        <taxon>Endogonomycetes</taxon>
        <taxon>Endogonales</taxon>
        <taxon>Endogonaceae</taxon>
        <taxon>Jimgerdemannia</taxon>
    </lineage>
</organism>
<comment type="caution">
    <text evidence="2">The sequence shown here is derived from an EMBL/GenBank/DDBJ whole genome shotgun (WGS) entry which is preliminary data.</text>
</comment>
<reference evidence="2 3" key="1">
    <citation type="journal article" date="2018" name="New Phytol.">
        <title>Phylogenomics of Endogonaceae and evolution of mycorrhizas within Mucoromycota.</title>
        <authorList>
            <person name="Chang Y."/>
            <person name="Desiro A."/>
            <person name="Na H."/>
            <person name="Sandor L."/>
            <person name="Lipzen A."/>
            <person name="Clum A."/>
            <person name="Barry K."/>
            <person name="Grigoriev I.V."/>
            <person name="Martin F.M."/>
            <person name="Stajich J.E."/>
            <person name="Smith M.E."/>
            <person name="Bonito G."/>
            <person name="Spatafora J.W."/>
        </authorList>
    </citation>
    <scope>NUCLEOTIDE SEQUENCE [LARGE SCALE GENOMIC DNA]</scope>
    <source>
        <strain evidence="2 3">GMNB39</strain>
    </source>
</reference>